<keyword evidence="1" id="KW-0596">Phosphopantetheine</keyword>
<sequence length="288" mass="31528">MADRVQKILTDPQAEKFMANRAYALFSRVVNYSECMRGIVSITIDSCPGDEVFIATSIDSIIMQDCDFSGCDSWTVYVMSSSQSGAQVSGDLLVFTSDQRLVLTGSGIKFTRYPISKLEKVSRRVQTATENPKPILQRSRPWASGLAWIGGDLTKLPAVKVAVRQLTPSDSTDDEVVIVSRPSETLHSTQPPALTEDHIYPGKGSSIRAPQRLLELISENCGDPLANVEDGAILQDVGVDSLSVIELASSVEYSFGIQLSDDNLHLQSTIAEILDYLHSMMPRAIRDL</sequence>
<dbReference type="Gene3D" id="1.10.1200.10">
    <property type="entry name" value="ACP-like"/>
    <property type="match status" value="1"/>
</dbReference>
<evidence type="ECO:0000313" key="4">
    <source>
        <dbReference type="EMBL" id="CAJ2500226.1"/>
    </source>
</evidence>
<dbReference type="SUPFAM" id="SSF47336">
    <property type="entry name" value="ACP-like"/>
    <property type="match status" value="1"/>
</dbReference>
<evidence type="ECO:0000313" key="5">
    <source>
        <dbReference type="Proteomes" id="UP001295740"/>
    </source>
</evidence>
<dbReference type="Pfam" id="PF00550">
    <property type="entry name" value="PP-binding"/>
    <property type="match status" value="1"/>
</dbReference>
<keyword evidence="2" id="KW-0597">Phosphoprotein</keyword>
<dbReference type="InterPro" id="IPR006162">
    <property type="entry name" value="Ppantetheine_attach_site"/>
</dbReference>
<dbReference type="PROSITE" id="PS50075">
    <property type="entry name" value="CARRIER"/>
    <property type="match status" value="1"/>
</dbReference>
<evidence type="ECO:0000259" key="3">
    <source>
        <dbReference type="PROSITE" id="PS50075"/>
    </source>
</evidence>
<dbReference type="InterPro" id="IPR009081">
    <property type="entry name" value="PP-bd_ACP"/>
</dbReference>
<comment type="caution">
    <text evidence="4">The sequence shown here is derived from an EMBL/GenBank/DDBJ whole genome shotgun (WGS) entry which is preliminary data.</text>
</comment>
<dbReference type="InterPro" id="IPR036736">
    <property type="entry name" value="ACP-like_sf"/>
</dbReference>
<protein>
    <submittedName>
        <fullName evidence="4">Uu.00g030790.m01.CDS01</fullName>
    </submittedName>
</protein>
<gene>
    <name evidence="4" type="ORF">KHLLAP_LOCUS694</name>
</gene>
<dbReference type="EMBL" id="CAUWAG010000003">
    <property type="protein sequence ID" value="CAJ2500226.1"/>
    <property type="molecule type" value="Genomic_DNA"/>
</dbReference>
<dbReference type="Proteomes" id="UP001295740">
    <property type="component" value="Unassembled WGS sequence"/>
</dbReference>
<feature type="domain" description="Carrier" evidence="3">
    <location>
        <begin position="207"/>
        <end position="281"/>
    </location>
</feature>
<name>A0AAI8V8D5_9PEZI</name>
<dbReference type="AlphaFoldDB" id="A0AAI8V8D5"/>
<organism evidence="4 5">
    <name type="scientific">Anthostomella pinea</name>
    <dbReference type="NCBI Taxonomy" id="933095"/>
    <lineage>
        <taxon>Eukaryota</taxon>
        <taxon>Fungi</taxon>
        <taxon>Dikarya</taxon>
        <taxon>Ascomycota</taxon>
        <taxon>Pezizomycotina</taxon>
        <taxon>Sordariomycetes</taxon>
        <taxon>Xylariomycetidae</taxon>
        <taxon>Xylariales</taxon>
        <taxon>Xylariaceae</taxon>
        <taxon>Anthostomella</taxon>
    </lineage>
</organism>
<reference evidence="4" key="1">
    <citation type="submission" date="2023-10" db="EMBL/GenBank/DDBJ databases">
        <authorList>
            <person name="Hackl T."/>
        </authorList>
    </citation>
    <scope>NUCLEOTIDE SEQUENCE</scope>
</reference>
<evidence type="ECO:0000256" key="2">
    <source>
        <dbReference type="ARBA" id="ARBA00022553"/>
    </source>
</evidence>
<keyword evidence="5" id="KW-1185">Reference proteome</keyword>
<accession>A0AAI8V8D5</accession>
<dbReference type="PROSITE" id="PS00012">
    <property type="entry name" value="PHOSPHOPANTETHEINE"/>
    <property type="match status" value="1"/>
</dbReference>
<proteinExistence type="predicted"/>
<evidence type="ECO:0000256" key="1">
    <source>
        <dbReference type="ARBA" id="ARBA00022450"/>
    </source>
</evidence>